<keyword evidence="10" id="KW-1185">Reference proteome</keyword>
<dbReference type="SUPFAM" id="SSF50978">
    <property type="entry name" value="WD40 repeat-like"/>
    <property type="match status" value="1"/>
</dbReference>
<keyword evidence="1 7" id="KW-0853">WD repeat</keyword>
<evidence type="ECO:0000256" key="2">
    <source>
        <dbReference type="ARBA" id="ARBA00022737"/>
    </source>
</evidence>
<feature type="compositionally biased region" description="Polar residues" evidence="8">
    <location>
        <begin position="394"/>
        <end position="409"/>
    </location>
</feature>
<dbReference type="InterPro" id="IPR019775">
    <property type="entry name" value="WD40_repeat_CS"/>
</dbReference>
<dbReference type="Gene3D" id="2.130.10.10">
    <property type="entry name" value="YVTN repeat-like/Quinoprotein amine dehydrogenase"/>
    <property type="match status" value="2"/>
</dbReference>
<dbReference type="PROSITE" id="PS50294">
    <property type="entry name" value="WD_REPEATS_REGION"/>
    <property type="match status" value="1"/>
</dbReference>
<dbReference type="Pfam" id="PF00400">
    <property type="entry name" value="WD40"/>
    <property type="match status" value="2"/>
</dbReference>
<gene>
    <name evidence="9" type="ORF">M011DRAFT_518961</name>
</gene>
<dbReference type="SMART" id="SM00320">
    <property type="entry name" value="WD40"/>
    <property type="match status" value="5"/>
</dbReference>
<dbReference type="PANTHER" id="PTHR19854:SF1">
    <property type="entry name" value="GUANINE NUCLEOTIDE-BINDING PROTEIN SUBUNIT BETA-LIKE PROTEIN 1"/>
    <property type="match status" value="1"/>
</dbReference>
<evidence type="ECO:0000256" key="6">
    <source>
        <dbReference type="ARBA" id="ARBA00040563"/>
    </source>
</evidence>
<dbReference type="InterPro" id="IPR015943">
    <property type="entry name" value="WD40/YVTN_repeat-like_dom_sf"/>
</dbReference>
<dbReference type="InterPro" id="IPR001680">
    <property type="entry name" value="WD40_rpt"/>
</dbReference>
<sequence length="572" mass="61816">MTTTSSATTLPPAQPSYIFRGHAAAIHSVQLVRQNRRLLTGDADGWVVLWSLESKRPVAVWQAHDSAILGTDEWPSDKIITHGRDFTLRIWQLRVADEDSLSHVLPADGVGTHTPKPWLLHTLPVNTLNFCAFSMCPAIPASTSTSNGRKPSTGLHDSILVAVPSRDDKKIDVYRFPEERLEYVVPQIPQTDTGMAMALKLMHHRPLNKTILIAGYEGGFTAVHLLPHGNPHEGQATSRQVPGLAQIIYFGQPHTQPILSLDALPDADRYFTSSADALIAAHRIPELPLNIDVVRTEHPSAKRSTSGLHVSAEVPTRDDPEHISTGVSQSQAPVPETLPSAVPADGSKTDRSSTERAVGALDEGEAPATADSSGPSESSTLEFSKRTVTPFPQPTVNQNKPVSGLPQATSTKASGIASLLADSPSQPTANPPQPSISAVTKQAPHKTNDTKHAGQQSLRVRSDGRLLVTGGWDSRIRIYSTKTLKEVAVLKWHKEGVYATAFGEILDTTESSQEVGSARGEVISSEKTVVSKAPGSMTGLSRLQRQRETRMQTKHWVVAGAKDGKVSLWEVF</sequence>
<keyword evidence="2" id="KW-0677">Repeat</keyword>
<dbReference type="OrthoDB" id="7668193at2759"/>
<comment type="function">
    <text evidence="3">Component of the ASTRA complex involved in chromatin remodeling.</text>
</comment>
<dbReference type="EMBL" id="MU006571">
    <property type="protein sequence ID" value="KAF2747766.1"/>
    <property type="molecule type" value="Genomic_DNA"/>
</dbReference>
<evidence type="ECO:0000256" key="3">
    <source>
        <dbReference type="ARBA" id="ARBA00037338"/>
    </source>
</evidence>
<dbReference type="PANTHER" id="PTHR19854">
    <property type="entry name" value="TRANSDUCIN BETA-LIKE 3"/>
    <property type="match status" value="1"/>
</dbReference>
<dbReference type="PROSITE" id="PS50082">
    <property type="entry name" value="WD_REPEATS_2"/>
    <property type="match status" value="1"/>
</dbReference>
<organism evidence="9 10">
    <name type="scientific">Sporormia fimetaria CBS 119925</name>
    <dbReference type="NCBI Taxonomy" id="1340428"/>
    <lineage>
        <taxon>Eukaryota</taxon>
        <taxon>Fungi</taxon>
        <taxon>Dikarya</taxon>
        <taxon>Ascomycota</taxon>
        <taxon>Pezizomycotina</taxon>
        <taxon>Dothideomycetes</taxon>
        <taxon>Pleosporomycetidae</taxon>
        <taxon>Pleosporales</taxon>
        <taxon>Sporormiaceae</taxon>
        <taxon>Sporormia</taxon>
    </lineage>
</organism>
<protein>
    <recommendedName>
        <fullName evidence="6">ASTRA-associated protein 1</fullName>
    </recommendedName>
</protein>
<feature type="region of interest" description="Disordered" evidence="8">
    <location>
        <begin position="298"/>
        <end position="409"/>
    </location>
</feature>
<evidence type="ECO:0000256" key="4">
    <source>
        <dbReference type="ARBA" id="ARBA00037931"/>
    </source>
</evidence>
<evidence type="ECO:0000256" key="1">
    <source>
        <dbReference type="ARBA" id="ARBA00022574"/>
    </source>
</evidence>
<dbReference type="Proteomes" id="UP000799440">
    <property type="component" value="Unassembled WGS sequence"/>
</dbReference>
<evidence type="ECO:0000313" key="10">
    <source>
        <dbReference type="Proteomes" id="UP000799440"/>
    </source>
</evidence>
<dbReference type="InterPro" id="IPR036322">
    <property type="entry name" value="WD40_repeat_dom_sf"/>
</dbReference>
<reference evidence="9" key="1">
    <citation type="journal article" date="2020" name="Stud. Mycol.">
        <title>101 Dothideomycetes genomes: a test case for predicting lifestyles and emergence of pathogens.</title>
        <authorList>
            <person name="Haridas S."/>
            <person name="Albert R."/>
            <person name="Binder M."/>
            <person name="Bloem J."/>
            <person name="Labutti K."/>
            <person name="Salamov A."/>
            <person name="Andreopoulos B."/>
            <person name="Baker S."/>
            <person name="Barry K."/>
            <person name="Bills G."/>
            <person name="Bluhm B."/>
            <person name="Cannon C."/>
            <person name="Castanera R."/>
            <person name="Culley D."/>
            <person name="Daum C."/>
            <person name="Ezra D."/>
            <person name="Gonzalez J."/>
            <person name="Henrissat B."/>
            <person name="Kuo A."/>
            <person name="Liang C."/>
            <person name="Lipzen A."/>
            <person name="Lutzoni F."/>
            <person name="Magnuson J."/>
            <person name="Mondo S."/>
            <person name="Nolan M."/>
            <person name="Ohm R."/>
            <person name="Pangilinan J."/>
            <person name="Park H.-J."/>
            <person name="Ramirez L."/>
            <person name="Alfaro M."/>
            <person name="Sun H."/>
            <person name="Tritt A."/>
            <person name="Yoshinaga Y."/>
            <person name="Zwiers L.-H."/>
            <person name="Turgeon B."/>
            <person name="Goodwin S."/>
            <person name="Spatafora J."/>
            <person name="Crous P."/>
            <person name="Grigoriev I."/>
        </authorList>
    </citation>
    <scope>NUCLEOTIDE SEQUENCE</scope>
    <source>
        <strain evidence="9">CBS 119925</strain>
    </source>
</reference>
<feature type="compositionally biased region" description="Polar residues" evidence="8">
    <location>
        <begin position="370"/>
        <end position="382"/>
    </location>
</feature>
<evidence type="ECO:0000256" key="5">
    <source>
        <dbReference type="ARBA" id="ARBA00038749"/>
    </source>
</evidence>
<evidence type="ECO:0000256" key="8">
    <source>
        <dbReference type="SAM" id="MobiDB-lite"/>
    </source>
</evidence>
<name>A0A6A6VD10_9PLEO</name>
<feature type="region of interest" description="Disordered" evidence="8">
    <location>
        <begin position="421"/>
        <end position="458"/>
    </location>
</feature>
<accession>A0A6A6VD10</accession>
<evidence type="ECO:0000313" key="9">
    <source>
        <dbReference type="EMBL" id="KAF2747766.1"/>
    </source>
</evidence>
<dbReference type="AlphaFoldDB" id="A0A6A6VD10"/>
<dbReference type="PROSITE" id="PS00678">
    <property type="entry name" value="WD_REPEATS_1"/>
    <property type="match status" value="1"/>
</dbReference>
<proteinExistence type="inferred from homology"/>
<feature type="repeat" description="WD" evidence="7">
    <location>
        <begin position="19"/>
        <end position="60"/>
    </location>
</feature>
<comment type="similarity">
    <text evidence="4">Belongs to the WD repeat ASA1 family.</text>
</comment>
<comment type="subunit">
    <text evidence="5">Component of the ASTRA chromatin remodeling machinery complex.</text>
</comment>
<evidence type="ECO:0000256" key="7">
    <source>
        <dbReference type="PROSITE-ProRule" id="PRU00221"/>
    </source>
</evidence>